<feature type="domain" description="GED" evidence="4">
    <location>
        <begin position="671"/>
        <end position="759"/>
    </location>
</feature>
<evidence type="ECO:0000313" key="6">
    <source>
        <dbReference type="EMBL" id="KAJ9136494.1"/>
    </source>
</evidence>
<dbReference type="Pfam" id="PF01031">
    <property type="entry name" value="Dynamin_M"/>
    <property type="match status" value="1"/>
</dbReference>
<evidence type="ECO:0000256" key="2">
    <source>
        <dbReference type="ARBA" id="ARBA00023134"/>
    </source>
</evidence>
<dbReference type="FunFam" id="3.40.50.300:FF:001425">
    <property type="entry name" value="Dynamin GTPase, putative"/>
    <property type="match status" value="1"/>
</dbReference>
<dbReference type="InterPro" id="IPR030381">
    <property type="entry name" value="G_DYNAMIN_dom"/>
</dbReference>
<feature type="region of interest" description="Disordered" evidence="3">
    <location>
        <begin position="421"/>
        <end position="461"/>
    </location>
</feature>
<dbReference type="PROSITE" id="PS51718">
    <property type="entry name" value="G_DYNAMIN_2"/>
    <property type="match status" value="1"/>
</dbReference>
<dbReference type="GO" id="GO:0003924">
    <property type="term" value="F:GTPase activity"/>
    <property type="evidence" value="ECO:0007669"/>
    <property type="project" value="InterPro"/>
</dbReference>
<feature type="domain" description="Dynamin-type G" evidence="5">
    <location>
        <begin position="29"/>
        <end position="331"/>
    </location>
</feature>
<evidence type="ECO:0000313" key="7">
    <source>
        <dbReference type="Proteomes" id="UP001174694"/>
    </source>
</evidence>
<dbReference type="GO" id="GO:0048312">
    <property type="term" value="P:intracellular distribution of mitochondria"/>
    <property type="evidence" value="ECO:0007669"/>
    <property type="project" value="TreeGrafter"/>
</dbReference>
<dbReference type="SMART" id="SM00053">
    <property type="entry name" value="DYNc"/>
    <property type="match status" value="1"/>
</dbReference>
<dbReference type="GO" id="GO:0016559">
    <property type="term" value="P:peroxisome fission"/>
    <property type="evidence" value="ECO:0007669"/>
    <property type="project" value="TreeGrafter"/>
</dbReference>
<accession>A0AA38RGC6</accession>
<gene>
    <name evidence="6" type="ORF">NKR23_g9830</name>
</gene>
<dbReference type="InterPro" id="IPR020850">
    <property type="entry name" value="GED_dom"/>
</dbReference>
<dbReference type="GO" id="GO:0008017">
    <property type="term" value="F:microtubule binding"/>
    <property type="evidence" value="ECO:0007669"/>
    <property type="project" value="TreeGrafter"/>
</dbReference>
<name>A0AA38RGC6_9PEZI</name>
<comment type="caution">
    <text evidence="6">The sequence shown here is derived from an EMBL/GenBank/DDBJ whole genome shotgun (WGS) entry which is preliminary data.</text>
</comment>
<dbReference type="CDD" id="cd08771">
    <property type="entry name" value="DLP_1"/>
    <property type="match status" value="1"/>
</dbReference>
<evidence type="ECO:0000259" key="5">
    <source>
        <dbReference type="PROSITE" id="PS51718"/>
    </source>
</evidence>
<sequence length="759" mass="84856">MDSPPTMSLGNQTILAKVDKLRELNVGSLVPLPQLVVVGDQSSGKSSVLESLTGFSFPSATTLCTRYATQITCIRDAQRSISISIIPRPGVDEVTQTRLRQFRRSATDLDGQDLAQIFDDANRVMGIRPAGSGSDDGSVDDFAPDLITFSEDILKIEISGPDESHLTVIDVPGIFRNSTPGLTTESDIPLVKNMVTKYMKDPRTIILAVIPCNVDVATQEVLELAKDVDPNGIRTMGVLTKPDLAVERATQQNALDLVLGKRNYLKLGYCVVKNRGADDHVSTLAQRYKLEKEFFRKDPWSVLASTGRAGVDALKRRLSDLLMDISKREFPNVKMEVLKLLNDNRKQYESMGESRGDERSQRMYLGRLAAQFERTVNYALNAYYTEDKIFENLNMRLITKIIGLNEMFAEVFRLRGHTRQFEGDDDENSQDTGGIKDNEESKHHGKDAPAVSFDEESKSRPDKGLCRLAFDIPIDTYPELYEIIIMEPFDCPEPSDDSILDHIEEIFSLSRGPELGTFGGALLATTFKEQSQKWEQLVLSHVSKAIVVVHDFIFQLLTATVPEKQVRDELWDNVILEKLQTAYARAMAHARFLLDIEREGKPMTFNQYFAQNLQKARADRMHSALGKLTKNVGAGAGRQDDRPGAAAGQDVVLLEAVRSVALNKSNPQQVREDLHDILKSYYKIALKRFVDVVCQHVVDHFLLTARDGPLAVFGTELVLELTPGQLESVAGEDVVTRQERQRLEEEIKNLDAAIKVLRS</sequence>
<keyword evidence="2" id="KW-0342">GTP-binding</keyword>
<dbReference type="InterPro" id="IPR001401">
    <property type="entry name" value="Dynamin_GTPase"/>
</dbReference>
<dbReference type="AlphaFoldDB" id="A0AA38RGC6"/>
<dbReference type="InterPro" id="IPR027417">
    <property type="entry name" value="P-loop_NTPase"/>
</dbReference>
<dbReference type="InterPro" id="IPR045063">
    <property type="entry name" value="Dynamin_N"/>
</dbReference>
<dbReference type="GO" id="GO:0016020">
    <property type="term" value="C:membrane"/>
    <property type="evidence" value="ECO:0007669"/>
    <property type="project" value="TreeGrafter"/>
</dbReference>
<dbReference type="Proteomes" id="UP001174694">
    <property type="component" value="Unassembled WGS sequence"/>
</dbReference>
<dbReference type="GO" id="GO:0005874">
    <property type="term" value="C:microtubule"/>
    <property type="evidence" value="ECO:0007669"/>
    <property type="project" value="TreeGrafter"/>
</dbReference>
<dbReference type="SUPFAM" id="SSF52540">
    <property type="entry name" value="P-loop containing nucleoside triphosphate hydrolases"/>
    <property type="match status" value="1"/>
</dbReference>
<keyword evidence="7" id="KW-1185">Reference proteome</keyword>
<dbReference type="GO" id="GO:0005739">
    <property type="term" value="C:mitochondrion"/>
    <property type="evidence" value="ECO:0007669"/>
    <property type="project" value="TreeGrafter"/>
</dbReference>
<dbReference type="Gene3D" id="3.40.50.300">
    <property type="entry name" value="P-loop containing nucleotide triphosphate hydrolases"/>
    <property type="match status" value="1"/>
</dbReference>
<dbReference type="GO" id="GO:0006897">
    <property type="term" value="P:endocytosis"/>
    <property type="evidence" value="ECO:0007669"/>
    <property type="project" value="TreeGrafter"/>
</dbReference>
<dbReference type="Pfam" id="PF00350">
    <property type="entry name" value="Dynamin_N"/>
    <property type="match status" value="1"/>
</dbReference>
<protein>
    <submittedName>
        <fullName evidence="6">Interferon-induced GTP-binding protein Mx1</fullName>
    </submittedName>
</protein>
<dbReference type="PROSITE" id="PS51388">
    <property type="entry name" value="GED"/>
    <property type="match status" value="1"/>
</dbReference>
<dbReference type="PRINTS" id="PR00195">
    <property type="entry name" value="DYNAMIN"/>
</dbReference>
<evidence type="ECO:0000256" key="3">
    <source>
        <dbReference type="SAM" id="MobiDB-lite"/>
    </source>
</evidence>
<dbReference type="GO" id="GO:0005525">
    <property type="term" value="F:GTP binding"/>
    <property type="evidence" value="ECO:0007669"/>
    <property type="project" value="InterPro"/>
</dbReference>
<dbReference type="EMBL" id="JANBVO010000040">
    <property type="protein sequence ID" value="KAJ9136494.1"/>
    <property type="molecule type" value="Genomic_DNA"/>
</dbReference>
<dbReference type="InterPro" id="IPR022812">
    <property type="entry name" value="Dynamin"/>
</dbReference>
<dbReference type="InterPro" id="IPR000375">
    <property type="entry name" value="Dynamin_stalk"/>
</dbReference>
<dbReference type="GO" id="GO:0000266">
    <property type="term" value="P:mitochondrial fission"/>
    <property type="evidence" value="ECO:0007669"/>
    <property type="project" value="TreeGrafter"/>
</dbReference>
<evidence type="ECO:0000256" key="1">
    <source>
        <dbReference type="ARBA" id="ARBA00022741"/>
    </source>
</evidence>
<dbReference type="PANTHER" id="PTHR11566:SF215">
    <property type="entry name" value="DYNAMIN GTPASE"/>
    <property type="match status" value="1"/>
</dbReference>
<organism evidence="6 7">
    <name type="scientific">Pleurostoma richardsiae</name>
    <dbReference type="NCBI Taxonomy" id="41990"/>
    <lineage>
        <taxon>Eukaryota</taxon>
        <taxon>Fungi</taxon>
        <taxon>Dikarya</taxon>
        <taxon>Ascomycota</taxon>
        <taxon>Pezizomycotina</taxon>
        <taxon>Sordariomycetes</taxon>
        <taxon>Sordariomycetidae</taxon>
        <taxon>Calosphaeriales</taxon>
        <taxon>Pleurostomataceae</taxon>
        <taxon>Pleurostoma</taxon>
    </lineage>
</organism>
<keyword evidence="1" id="KW-0547">Nucleotide-binding</keyword>
<reference evidence="6" key="1">
    <citation type="submission" date="2022-07" db="EMBL/GenBank/DDBJ databases">
        <title>Fungi with potential for degradation of polypropylene.</title>
        <authorList>
            <person name="Gostincar C."/>
        </authorList>
    </citation>
    <scope>NUCLEOTIDE SEQUENCE</scope>
    <source>
        <strain evidence="6">EXF-13308</strain>
    </source>
</reference>
<dbReference type="Gene3D" id="1.20.120.1240">
    <property type="entry name" value="Dynamin, middle domain"/>
    <property type="match status" value="1"/>
</dbReference>
<proteinExistence type="predicted"/>
<dbReference type="PANTHER" id="PTHR11566">
    <property type="entry name" value="DYNAMIN"/>
    <property type="match status" value="1"/>
</dbReference>
<evidence type="ECO:0000259" key="4">
    <source>
        <dbReference type="PROSITE" id="PS51388"/>
    </source>
</evidence>